<feature type="compositionally biased region" description="Low complexity" evidence="1">
    <location>
        <begin position="145"/>
        <end position="177"/>
    </location>
</feature>
<evidence type="ECO:0000313" key="5">
    <source>
        <dbReference type="Proteomes" id="UP000683310"/>
    </source>
</evidence>
<feature type="domain" description="Helix-hairpin-helix DNA-binding motif class 1" evidence="3">
    <location>
        <begin position="368"/>
        <end position="387"/>
    </location>
</feature>
<protein>
    <submittedName>
        <fullName evidence="4">ComEA family DNA-binding protein</fullName>
    </submittedName>
</protein>
<feature type="transmembrane region" description="Helical" evidence="2">
    <location>
        <begin position="105"/>
        <end position="125"/>
    </location>
</feature>
<dbReference type="GO" id="GO:0003677">
    <property type="term" value="F:DNA binding"/>
    <property type="evidence" value="ECO:0007669"/>
    <property type="project" value="UniProtKB-KW"/>
</dbReference>
<dbReference type="NCBIfam" id="TIGR00426">
    <property type="entry name" value="competence protein ComEA helix-hairpin-helix repeat region"/>
    <property type="match status" value="1"/>
</dbReference>
<feature type="compositionally biased region" description="Basic and acidic residues" evidence="1">
    <location>
        <begin position="44"/>
        <end position="68"/>
    </location>
</feature>
<feature type="domain" description="Helix-hairpin-helix DNA-binding motif class 1" evidence="3">
    <location>
        <begin position="338"/>
        <end position="357"/>
    </location>
</feature>
<evidence type="ECO:0000313" key="4">
    <source>
        <dbReference type="EMBL" id="QVI21168.1"/>
    </source>
</evidence>
<dbReference type="SUPFAM" id="SSF47781">
    <property type="entry name" value="RuvA domain 2-like"/>
    <property type="match status" value="1"/>
</dbReference>
<evidence type="ECO:0000256" key="2">
    <source>
        <dbReference type="SAM" id="Phobius"/>
    </source>
</evidence>
<dbReference type="Proteomes" id="UP000683310">
    <property type="component" value="Chromosome"/>
</dbReference>
<evidence type="ECO:0000259" key="3">
    <source>
        <dbReference type="SMART" id="SM00278"/>
    </source>
</evidence>
<feature type="compositionally biased region" description="Low complexity" evidence="1">
    <location>
        <begin position="29"/>
        <end position="43"/>
    </location>
</feature>
<dbReference type="InterPro" id="IPR051675">
    <property type="entry name" value="Endo/Exo/Phosphatase_dom_1"/>
</dbReference>
<keyword evidence="2" id="KW-0472">Membrane</keyword>
<sequence>MPQLDERTPLQRLSSRAGTEPRRLEAETGSGPAPFASAGPPHAARWDEESLDHLLEPNHSDPVREHSEPAPPVWLSEPCGPVSLWHERLVPERFRGTRWDPGPRGVLVIAALGLLAILIAGYVSLRETPVSQPVPPIAALTEPLPADQGSPPAGAAAAPGADPAAPDAAGPGPVAPGAAVPLGGSPVTVVPGAAASSPSALRVPGRADAPQPGRNPAGPTATAVPAGTAVSAELVVSVVGLVEHGGLRRFPSGARVADALRAAAPRPEADLSTLNLAQPLTDGDQIVIARTAARPTPQQAGSTIVNSAHPVAVSPSSPGPPRPTAPAAKVNLNTATETELDTLPGVGPVTAKAILTWRARHGRFTSVDQLSEIDGIGHSRLTRLRDRVTV</sequence>
<reference evidence="4 5" key="1">
    <citation type="submission" date="2021-04" db="EMBL/GenBank/DDBJ databases">
        <title>Nocardia tengchongensis.</title>
        <authorList>
            <person name="Zhuang k."/>
            <person name="Ran Y."/>
            <person name="Li W."/>
        </authorList>
    </citation>
    <scope>NUCLEOTIDE SEQUENCE [LARGE SCALE GENOMIC DNA]</scope>
    <source>
        <strain evidence="4 5">CFH S0057</strain>
    </source>
</reference>
<keyword evidence="4" id="KW-0238">DNA-binding</keyword>
<dbReference type="PANTHER" id="PTHR21180">
    <property type="entry name" value="ENDONUCLEASE/EXONUCLEASE/PHOSPHATASE FAMILY DOMAIN-CONTAINING PROTEIN 1"/>
    <property type="match status" value="1"/>
</dbReference>
<dbReference type="SMART" id="SM00278">
    <property type="entry name" value="HhH1"/>
    <property type="match status" value="2"/>
</dbReference>
<dbReference type="EMBL" id="CP074371">
    <property type="protein sequence ID" value="QVI21168.1"/>
    <property type="molecule type" value="Genomic_DNA"/>
</dbReference>
<name>A0ABX8CMI4_9NOCA</name>
<feature type="region of interest" description="Disordered" evidence="1">
    <location>
        <begin position="139"/>
        <end position="177"/>
    </location>
</feature>
<feature type="region of interest" description="Disordered" evidence="1">
    <location>
        <begin position="191"/>
        <end position="224"/>
    </location>
</feature>
<accession>A0ABX8CMI4</accession>
<proteinExistence type="predicted"/>
<gene>
    <name evidence="4" type="ORF">KHQ06_35000</name>
</gene>
<keyword evidence="2" id="KW-0812">Transmembrane</keyword>
<dbReference type="PANTHER" id="PTHR21180:SF32">
    <property type="entry name" value="ENDONUCLEASE_EXONUCLEASE_PHOSPHATASE FAMILY DOMAIN-CONTAINING PROTEIN 1"/>
    <property type="match status" value="1"/>
</dbReference>
<keyword evidence="2" id="KW-1133">Transmembrane helix</keyword>
<keyword evidence="5" id="KW-1185">Reference proteome</keyword>
<dbReference type="InterPro" id="IPR003583">
    <property type="entry name" value="Hlx-hairpin-Hlx_DNA-bd_motif"/>
</dbReference>
<dbReference type="Pfam" id="PF12836">
    <property type="entry name" value="HHH_3"/>
    <property type="match status" value="1"/>
</dbReference>
<dbReference type="Gene3D" id="1.10.150.320">
    <property type="entry name" value="Photosystem II 12 kDa extrinsic protein"/>
    <property type="match status" value="1"/>
</dbReference>
<evidence type="ECO:0000256" key="1">
    <source>
        <dbReference type="SAM" id="MobiDB-lite"/>
    </source>
</evidence>
<feature type="compositionally biased region" description="Low complexity" evidence="1">
    <location>
        <begin position="191"/>
        <end position="200"/>
    </location>
</feature>
<dbReference type="InterPro" id="IPR004509">
    <property type="entry name" value="Competence_ComEA_HhH"/>
</dbReference>
<dbReference type="InterPro" id="IPR010994">
    <property type="entry name" value="RuvA_2-like"/>
</dbReference>
<feature type="region of interest" description="Disordered" evidence="1">
    <location>
        <begin position="1"/>
        <end position="71"/>
    </location>
</feature>
<organism evidence="4 5">
    <name type="scientific">Nocardia tengchongensis</name>
    <dbReference type="NCBI Taxonomy" id="2055889"/>
    <lineage>
        <taxon>Bacteria</taxon>
        <taxon>Bacillati</taxon>
        <taxon>Actinomycetota</taxon>
        <taxon>Actinomycetes</taxon>
        <taxon>Mycobacteriales</taxon>
        <taxon>Nocardiaceae</taxon>
        <taxon>Nocardia</taxon>
    </lineage>
</organism>